<dbReference type="PANTHER" id="PTHR22901">
    <property type="entry name" value="SIALATE O-ACETYLESTERASE"/>
    <property type="match status" value="1"/>
</dbReference>
<feature type="domain" description="SGNH hydrolase-type esterase" evidence="4">
    <location>
        <begin position="28"/>
        <end position="228"/>
    </location>
</feature>
<feature type="signal peptide" evidence="2">
    <location>
        <begin position="1"/>
        <end position="21"/>
    </location>
</feature>
<dbReference type="Pfam" id="PF03629">
    <property type="entry name" value="SASA"/>
    <property type="match status" value="1"/>
</dbReference>
<reference evidence="5 6" key="1">
    <citation type="submission" date="2024-04" db="EMBL/GenBank/DDBJ databases">
        <title>Luteolibacter sp. isolated from soil.</title>
        <authorList>
            <person name="An J."/>
        </authorList>
    </citation>
    <scope>NUCLEOTIDE SEQUENCE [LARGE SCALE GENOMIC DNA]</scope>
    <source>
        <strain evidence="5 6">Y139</strain>
    </source>
</reference>
<evidence type="ECO:0000313" key="6">
    <source>
        <dbReference type="Proteomes" id="UP001371305"/>
    </source>
</evidence>
<comment type="caution">
    <text evidence="5">The sequence shown here is derived from an EMBL/GenBank/DDBJ whole genome shotgun (WGS) entry which is preliminary data.</text>
</comment>
<evidence type="ECO:0000259" key="3">
    <source>
        <dbReference type="Pfam" id="PF03629"/>
    </source>
</evidence>
<gene>
    <name evidence="5" type="ORF">WKV53_13290</name>
</gene>
<dbReference type="InterPro" id="IPR039329">
    <property type="entry name" value="SIAE"/>
</dbReference>
<dbReference type="InterPro" id="IPR005181">
    <property type="entry name" value="SASA"/>
</dbReference>
<dbReference type="InterPro" id="IPR013830">
    <property type="entry name" value="SGNH_hydro"/>
</dbReference>
<evidence type="ECO:0000256" key="2">
    <source>
        <dbReference type="SAM" id="SignalP"/>
    </source>
</evidence>
<accession>A0ABU9AVS1</accession>
<keyword evidence="1" id="KW-0378">Hydrolase</keyword>
<evidence type="ECO:0000313" key="5">
    <source>
        <dbReference type="EMBL" id="MEK7951485.1"/>
    </source>
</evidence>
<keyword evidence="6" id="KW-1185">Reference proteome</keyword>
<dbReference type="InterPro" id="IPR037459">
    <property type="entry name" value="RhgT-like"/>
</dbReference>
<dbReference type="Pfam" id="PF13472">
    <property type="entry name" value="Lipase_GDSL_2"/>
    <property type="match status" value="1"/>
</dbReference>
<organism evidence="5 6">
    <name type="scientific">Luteolibacter soli</name>
    <dbReference type="NCBI Taxonomy" id="3135280"/>
    <lineage>
        <taxon>Bacteria</taxon>
        <taxon>Pseudomonadati</taxon>
        <taxon>Verrucomicrobiota</taxon>
        <taxon>Verrucomicrobiia</taxon>
        <taxon>Verrucomicrobiales</taxon>
        <taxon>Verrucomicrobiaceae</taxon>
        <taxon>Luteolibacter</taxon>
    </lineage>
</organism>
<proteinExistence type="predicted"/>
<evidence type="ECO:0000256" key="1">
    <source>
        <dbReference type="ARBA" id="ARBA00022801"/>
    </source>
</evidence>
<sequence length="738" mass="81106">MRIPLRLLLTACLGMAASAWAKPTLYIIGDSTVRNQTAGQRGWGDPLVAHFDPAKIDVINRAIGGRSSRTFVTEGRWDAVMANLKAGDYVVMQFGHNDGGPLNDERCRASIKGTGEETEDIVRKTDQQPETVHTYGWYLRKFVTDTKSKGATPIVLSLIPRNIWKDGRVGRSTSDYGLWAKQVADQAGAPFIDFNNLLADRYDTLGEEKTTAIFANGDHTHPNPEGAELNATVLTEALRKTDLANYLLPADLWLPHVFSDHMVLQRDTANPLWGTTRAGSPVTATIAGKTATTTASADGKFRLDLPALPAGGPFTIEVKTSDASRTFSDVLVGEVWLCSGQSNMDFSVAKTAKRYFAGTTNWEQEVAQANHPQIREFKAEFTPREDPQPDVEGAWKPCTPETAGDFSAVAYFFARELQKELNIPIGLVTTSYGASTAEAWISKDKLVADSTLKPLQETFWKKFIAYRDNAKLFEDYGNAMTKWAASDKKKKGPGHPDPIRDQHNPAVLYNGMIAPLVPYGIRGAIWYQGESNVNVRQLYPALQRTLIEDWRARWNRGDFPFLFVQLAANKAPGPDPASSSLASMREAQATSLTLPHTGMAVTIDIGDEKDVHPRNKQDVGARLARLALHDTYCKKDVIPCGPVFKMSEIEDGRVVLHFDHVGTGLVAKDGALKQFAIAGDDRKFVWADAEIDDEDKVIVSSPTIPRPAYVRYAWADNPAGANLFNSAGLPAAPFRTDP</sequence>
<name>A0ABU9AVS1_9BACT</name>
<evidence type="ECO:0000259" key="4">
    <source>
        <dbReference type="Pfam" id="PF13472"/>
    </source>
</evidence>
<feature type="chain" id="PRO_5045845524" evidence="2">
    <location>
        <begin position="22"/>
        <end position="738"/>
    </location>
</feature>
<feature type="domain" description="Sialate O-acetylesterase" evidence="3">
    <location>
        <begin position="520"/>
        <end position="626"/>
    </location>
</feature>
<dbReference type="CDD" id="cd01821">
    <property type="entry name" value="Rhamnogalacturan_acetylesterase_like"/>
    <property type="match status" value="1"/>
</dbReference>
<dbReference type="Gene3D" id="2.60.40.10">
    <property type="entry name" value="Immunoglobulins"/>
    <property type="match status" value="1"/>
</dbReference>
<dbReference type="Gene3D" id="3.40.50.1110">
    <property type="entry name" value="SGNH hydrolase"/>
    <property type="match status" value="2"/>
</dbReference>
<keyword evidence="2" id="KW-0732">Signal</keyword>
<dbReference type="InterPro" id="IPR036514">
    <property type="entry name" value="SGNH_hydro_sf"/>
</dbReference>
<dbReference type="RefSeq" id="WP_341405089.1">
    <property type="nucleotide sequence ID" value="NZ_JBBUKT010000004.1"/>
</dbReference>
<dbReference type="Proteomes" id="UP001371305">
    <property type="component" value="Unassembled WGS sequence"/>
</dbReference>
<dbReference type="InterPro" id="IPR013783">
    <property type="entry name" value="Ig-like_fold"/>
</dbReference>
<dbReference type="SUPFAM" id="SSF52266">
    <property type="entry name" value="SGNH hydrolase"/>
    <property type="match status" value="2"/>
</dbReference>
<dbReference type="PANTHER" id="PTHR22901:SF0">
    <property type="entry name" value="SIALATE O-ACETYLESTERASE"/>
    <property type="match status" value="1"/>
</dbReference>
<protein>
    <submittedName>
        <fullName evidence="5">Sialate O-acetylesterase</fullName>
    </submittedName>
</protein>
<dbReference type="EMBL" id="JBBUKT010000004">
    <property type="protein sequence ID" value="MEK7951485.1"/>
    <property type="molecule type" value="Genomic_DNA"/>
</dbReference>